<dbReference type="SUPFAM" id="SSF52172">
    <property type="entry name" value="CheY-like"/>
    <property type="match status" value="1"/>
</dbReference>
<dbReference type="InterPro" id="IPR050595">
    <property type="entry name" value="Bact_response_regulator"/>
</dbReference>
<protein>
    <submittedName>
        <fullName evidence="4">Response regulator with CheY-like receiver, AAA-type ATPase, and DNA-binding domains</fullName>
    </submittedName>
</protein>
<dbReference type="AlphaFoldDB" id="H9UJY8"/>
<evidence type="ECO:0000256" key="2">
    <source>
        <dbReference type="PROSITE-ProRule" id="PRU00169"/>
    </source>
</evidence>
<dbReference type="PROSITE" id="PS50110">
    <property type="entry name" value="RESPONSE_REGULATORY"/>
    <property type="match status" value="1"/>
</dbReference>
<sequence length="135" mass="14369">MAKILIIEDSRAQQALLARFLSDKKHEVTTAGDGEQGLEQLKSGRFDAVITDIVLPRMDGIELIREIRASCDYPLVIIAISGGSTHAVQSHLETARIAGADGALAKPFQRTALQQLLQDLLRKNAASGGPGNPAG</sequence>
<accession>H9UJY8</accession>
<dbReference type="InterPro" id="IPR001789">
    <property type="entry name" value="Sig_transdc_resp-reg_receiver"/>
</dbReference>
<dbReference type="Pfam" id="PF00072">
    <property type="entry name" value="Response_reg"/>
    <property type="match status" value="1"/>
</dbReference>
<dbReference type="InterPro" id="IPR011006">
    <property type="entry name" value="CheY-like_superfamily"/>
</dbReference>
<dbReference type="PANTHER" id="PTHR44591">
    <property type="entry name" value="STRESS RESPONSE REGULATOR PROTEIN 1"/>
    <property type="match status" value="1"/>
</dbReference>
<keyword evidence="5" id="KW-1185">Reference proteome</keyword>
<dbReference type="RefSeq" id="WP_014455814.1">
    <property type="nucleotide sequence ID" value="NC_017098.1"/>
</dbReference>
<dbReference type="Gene3D" id="3.40.50.2300">
    <property type="match status" value="1"/>
</dbReference>
<evidence type="ECO:0000313" key="5">
    <source>
        <dbReference type="Proteomes" id="UP000007383"/>
    </source>
</evidence>
<keyword evidence="1 2" id="KW-0597">Phosphoprotein</keyword>
<dbReference type="HOGENOM" id="CLU_000445_69_8_12"/>
<proteinExistence type="predicted"/>
<dbReference type="OrthoDB" id="9797769at2"/>
<evidence type="ECO:0000259" key="3">
    <source>
        <dbReference type="PROSITE" id="PS50110"/>
    </source>
</evidence>
<feature type="modified residue" description="4-aspartylphosphate" evidence="2">
    <location>
        <position position="52"/>
    </location>
</feature>
<dbReference type="KEGG" id="sfc:Spiaf_1774"/>
<evidence type="ECO:0000256" key="1">
    <source>
        <dbReference type="ARBA" id="ARBA00022553"/>
    </source>
</evidence>
<organism evidence="4 5">
    <name type="scientific">Spirochaeta africana (strain ATCC 700263 / DSM 8902 / Z-7692)</name>
    <dbReference type="NCBI Taxonomy" id="889378"/>
    <lineage>
        <taxon>Bacteria</taxon>
        <taxon>Pseudomonadati</taxon>
        <taxon>Spirochaetota</taxon>
        <taxon>Spirochaetia</taxon>
        <taxon>Spirochaetales</taxon>
        <taxon>Spirochaetaceae</taxon>
        <taxon>Spirochaeta</taxon>
    </lineage>
</organism>
<name>H9UJY8_SPIAZ</name>
<dbReference type="GO" id="GO:0000160">
    <property type="term" value="P:phosphorelay signal transduction system"/>
    <property type="evidence" value="ECO:0007669"/>
    <property type="project" value="InterPro"/>
</dbReference>
<keyword evidence="4" id="KW-0238">DNA-binding</keyword>
<dbReference type="CDD" id="cd17546">
    <property type="entry name" value="REC_hyHK_CKI1_RcsC-like"/>
    <property type="match status" value="1"/>
</dbReference>
<dbReference type="eggNOG" id="COG0745">
    <property type="taxonomic scope" value="Bacteria"/>
</dbReference>
<gene>
    <name evidence="4" type="ordered locus">Spiaf_1774</name>
</gene>
<dbReference type="EMBL" id="CP003282">
    <property type="protein sequence ID" value="AFG37831.1"/>
    <property type="molecule type" value="Genomic_DNA"/>
</dbReference>
<dbReference type="Proteomes" id="UP000007383">
    <property type="component" value="Chromosome"/>
</dbReference>
<reference evidence="5" key="1">
    <citation type="journal article" date="2013" name="Stand. Genomic Sci.">
        <title>Complete genome sequence of the halophilic bacterium Spirochaeta africana type strain (Z-7692(T)) from the alkaline Lake Magadi in the East African Rift.</title>
        <authorList>
            <person name="Liolos K."/>
            <person name="Abt B."/>
            <person name="Scheuner C."/>
            <person name="Teshima H."/>
            <person name="Held B."/>
            <person name="Lapidus A."/>
            <person name="Nolan M."/>
            <person name="Lucas S."/>
            <person name="Deshpande S."/>
            <person name="Cheng J.F."/>
            <person name="Tapia R."/>
            <person name="Goodwin L.A."/>
            <person name="Pitluck S."/>
            <person name="Pagani I."/>
            <person name="Ivanova N."/>
            <person name="Mavromatis K."/>
            <person name="Mikhailova N."/>
            <person name="Huntemann M."/>
            <person name="Pati A."/>
            <person name="Chen A."/>
            <person name="Palaniappan K."/>
            <person name="Land M."/>
            <person name="Rohde M."/>
            <person name="Tindall B.J."/>
            <person name="Detter J.C."/>
            <person name="Goker M."/>
            <person name="Bristow J."/>
            <person name="Eisen J.A."/>
            <person name="Markowitz V."/>
            <person name="Hugenholtz P."/>
            <person name="Woyke T."/>
            <person name="Klenk H.P."/>
            <person name="Kyrpides N.C."/>
        </authorList>
    </citation>
    <scope>NUCLEOTIDE SEQUENCE</scope>
    <source>
        <strain evidence="5">ATCC 700263 / DSM 8902 / Z-7692</strain>
    </source>
</reference>
<dbReference type="PANTHER" id="PTHR44591:SF23">
    <property type="entry name" value="CHEY SUBFAMILY"/>
    <property type="match status" value="1"/>
</dbReference>
<dbReference type="PATRIC" id="fig|889378.3.peg.1763"/>
<dbReference type="STRING" id="889378.Spiaf_1774"/>
<feature type="domain" description="Response regulatory" evidence="3">
    <location>
        <begin position="3"/>
        <end position="121"/>
    </location>
</feature>
<evidence type="ECO:0000313" key="4">
    <source>
        <dbReference type="EMBL" id="AFG37831.1"/>
    </source>
</evidence>
<dbReference type="SMART" id="SM00448">
    <property type="entry name" value="REC"/>
    <property type="match status" value="1"/>
</dbReference>
<dbReference type="GO" id="GO:0003677">
    <property type="term" value="F:DNA binding"/>
    <property type="evidence" value="ECO:0007669"/>
    <property type="project" value="UniProtKB-KW"/>
</dbReference>